<keyword evidence="1" id="KW-0732">Signal</keyword>
<keyword evidence="2" id="KW-0489">Methyltransferase</keyword>
<dbReference type="GO" id="GO:0008168">
    <property type="term" value="F:methyltransferase activity"/>
    <property type="evidence" value="ECO:0007669"/>
    <property type="project" value="UniProtKB-KW"/>
</dbReference>
<evidence type="ECO:0000256" key="1">
    <source>
        <dbReference type="SAM" id="SignalP"/>
    </source>
</evidence>
<dbReference type="GO" id="GO:0032259">
    <property type="term" value="P:methylation"/>
    <property type="evidence" value="ECO:0007669"/>
    <property type="project" value="UniProtKB-KW"/>
</dbReference>
<name>A0ABU7GD92_9SPHN</name>
<feature type="signal peptide" evidence="1">
    <location>
        <begin position="1"/>
        <end position="23"/>
    </location>
</feature>
<dbReference type="SUPFAM" id="SSF53335">
    <property type="entry name" value="S-adenosyl-L-methionine-dependent methyltransferases"/>
    <property type="match status" value="1"/>
</dbReference>
<evidence type="ECO:0000313" key="3">
    <source>
        <dbReference type="Proteomes" id="UP001343492"/>
    </source>
</evidence>
<proteinExistence type="predicted"/>
<dbReference type="EMBL" id="JAZDQV010000002">
    <property type="protein sequence ID" value="MEE1876730.1"/>
    <property type="molecule type" value="Genomic_DNA"/>
</dbReference>
<sequence>MIRIMFGSALAALALAQAAPAWADEVDDALAAKSRSGSDRALDEGRHPADVLRFVGVAPGDTVADFMAGGGYYSALLADLAGKKGAVYAINPTRFYNAEEWAQRVAAHGNIRTMAVDPRAMLLAPGSVDMIFTHLNFHDLYWESERFGFPRLDVDGVLANWFAAVKPGGHVIVIDHVGPAGDPREVTEAVHRIAPENVVAAMTQVGFVLEAQSDVLRRSNDDLSKNVFDESVRGKTDRFMMKFQKPVP</sequence>
<dbReference type="InterPro" id="IPR016980">
    <property type="entry name" value="S-AdoMet-dep_MeTrfase_Alr7345"/>
</dbReference>
<organism evidence="2 3">
    <name type="scientific">Altererythrobacter litoralis</name>
    <dbReference type="NCBI Taxonomy" id="3113904"/>
    <lineage>
        <taxon>Bacteria</taxon>
        <taxon>Pseudomonadati</taxon>
        <taxon>Pseudomonadota</taxon>
        <taxon>Alphaproteobacteria</taxon>
        <taxon>Sphingomonadales</taxon>
        <taxon>Erythrobacteraceae</taxon>
        <taxon>Altererythrobacter</taxon>
    </lineage>
</organism>
<accession>A0ABU7GD92</accession>
<keyword evidence="3" id="KW-1185">Reference proteome</keyword>
<dbReference type="RefSeq" id="WP_354143834.1">
    <property type="nucleotide sequence ID" value="NZ_JAZDQV010000002.1"/>
</dbReference>
<keyword evidence="2" id="KW-0808">Transferase</keyword>
<evidence type="ECO:0000313" key="2">
    <source>
        <dbReference type="EMBL" id="MEE1876730.1"/>
    </source>
</evidence>
<reference evidence="2 3" key="1">
    <citation type="submission" date="2024-01" db="EMBL/GenBank/DDBJ databases">
        <title>The genome sequence of Erythrobacteraceae sp. strain 1XM1-14.</title>
        <authorList>
            <person name="Liu Y."/>
        </authorList>
    </citation>
    <scope>NUCLEOTIDE SEQUENCE [LARGE SCALE GENOMIC DNA]</scope>
    <source>
        <strain evidence="2 3">1XM1-14</strain>
    </source>
</reference>
<dbReference type="Proteomes" id="UP001343492">
    <property type="component" value="Unassembled WGS sequence"/>
</dbReference>
<dbReference type="PIRSF" id="PIRSF031679">
    <property type="entry name" value="Mtase_Alr7345_prd"/>
    <property type="match status" value="1"/>
</dbReference>
<comment type="caution">
    <text evidence="2">The sequence shown here is derived from an EMBL/GenBank/DDBJ whole genome shotgun (WGS) entry which is preliminary data.</text>
</comment>
<protein>
    <submittedName>
        <fullName evidence="2">Methyltransferase</fullName>
    </submittedName>
</protein>
<gene>
    <name evidence="2" type="ORF">VRS74_03385</name>
</gene>
<dbReference type="InterPro" id="IPR029063">
    <property type="entry name" value="SAM-dependent_MTases_sf"/>
</dbReference>
<feature type="chain" id="PRO_5046041209" evidence="1">
    <location>
        <begin position="24"/>
        <end position="248"/>
    </location>
</feature>
<dbReference type="Gene3D" id="3.40.50.150">
    <property type="entry name" value="Vaccinia Virus protein VP39"/>
    <property type="match status" value="1"/>
</dbReference>